<reference evidence="6" key="1">
    <citation type="submission" date="2009-10" db="EMBL/GenBank/DDBJ databases">
        <title>Diversity of trophic interactions inside an arsenic-rich microbial ecosystem.</title>
        <authorList>
            <person name="Bertin P.N."/>
            <person name="Heinrich-Salmeron A."/>
            <person name="Pelletier E."/>
            <person name="Goulhen-Chollet F."/>
            <person name="Arsene-Ploetze F."/>
            <person name="Gallien S."/>
            <person name="Calteau A."/>
            <person name="Vallenet D."/>
            <person name="Casiot C."/>
            <person name="Chane-Woon-Ming B."/>
            <person name="Giloteaux L."/>
            <person name="Barakat M."/>
            <person name="Bonnefoy V."/>
            <person name="Bruneel O."/>
            <person name="Chandler M."/>
            <person name="Cleiss J."/>
            <person name="Duran R."/>
            <person name="Elbaz-Poulichet F."/>
            <person name="Fonknechten N."/>
            <person name="Lauga B."/>
            <person name="Mornico D."/>
            <person name="Ortet P."/>
            <person name="Schaeffer C."/>
            <person name="Siguier P."/>
            <person name="Alexander Thil Smith A."/>
            <person name="Van Dorsselaer A."/>
            <person name="Weissenbach J."/>
            <person name="Medigue C."/>
            <person name="Le Paslier D."/>
        </authorList>
    </citation>
    <scope>NUCLEOTIDE SEQUENCE</scope>
</reference>
<accession>E6PCH0</accession>
<dbReference type="InterPro" id="IPR036291">
    <property type="entry name" value="NAD(P)-bd_dom_sf"/>
</dbReference>
<feature type="domain" description="Enoyl reductase (ER)" evidence="5">
    <location>
        <begin position="8"/>
        <end position="339"/>
    </location>
</feature>
<dbReference type="InterPro" id="IPR013154">
    <property type="entry name" value="ADH-like_N"/>
</dbReference>
<comment type="caution">
    <text evidence="6">The sequence shown here is derived from an EMBL/GenBank/DDBJ whole genome shotgun (WGS) entry which is preliminary data.</text>
</comment>
<evidence type="ECO:0000259" key="5">
    <source>
        <dbReference type="SMART" id="SM00829"/>
    </source>
</evidence>
<dbReference type="InterPro" id="IPR050129">
    <property type="entry name" value="Zn_alcohol_dh"/>
</dbReference>
<proteinExistence type="predicted"/>
<organism evidence="6">
    <name type="scientific">mine drainage metagenome</name>
    <dbReference type="NCBI Taxonomy" id="410659"/>
    <lineage>
        <taxon>unclassified sequences</taxon>
        <taxon>metagenomes</taxon>
        <taxon>ecological metagenomes</taxon>
    </lineage>
</organism>
<evidence type="ECO:0000256" key="2">
    <source>
        <dbReference type="ARBA" id="ARBA00022723"/>
    </source>
</evidence>
<name>E6PCH0_9ZZZZ</name>
<keyword evidence="2" id="KW-0479">Metal-binding</keyword>
<dbReference type="Gene3D" id="3.40.50.720">
    <property type="entry name" value="NAD(P)-binding Rossmann-like Domain"/>
    <property type="match status" value="1"/>
</dbReference>
<keyword evidence="4" id="KW-0560">Oxidoreductase</keyword>
<dbReference type="InterPro" id="IPR011032">
    <property type="entry name" value="GroES-like_sf"/>
</dbReference>
<dbReference type="GO" id="GO:0016491">
    <property type="term" value="F:oxidoreductase activity"/>
    <property type="evidence" value="ECO:0007669"/>
    <property type="project" value="UniProtKB-KW"/>
</dbReference>
<evidence type="ECO:0000256" key="3">
    <source>
        <dbReference type="ARBA" id="ARBA00022833"/>
    </source>
</evidence>
<dbReference type="CDD" id="cd08254">
    <property type="entry name" value="hydroxyacyl_CoA_DH"/>
    <property type="match status" value="1"/>
</dbReference>
<dbReference type="InterPro" id="IPR013149">
    <property type="entry name" value="ADH-like_C"/>
</dbReference>
<gene>
    <name evidence="6" type="primary">had</name>
    <name evidence="6" type="ORF">CARN1_2041</name>
</gene>
<dbReference type="PROSITE" id="PS00059">
    <property type="entry name" value="ADH_ZINC"/>
    <property type="match status" value="1"/>
</dbReference>
<comment type="cofactor">
    <cofactor evidence="1">
        <name>Zn(2+)</name>
        <dbReference type="ChEBI" id="CHEBI:29105"/>
    </cofactor>
</comment>
<dbReference type="InterPro" id="IPR002328">
    <property type="entry name" value="ADH_Zn_CS"/>
</dbReference>
<dbReference type="Gene3D" id="3.90.180.10">
    <property type="entry name" value="Medium-chain alcohol dehydrogenases, catalytic domain"/>
    <property type="match status" value="1"/>
</dbReference>
<keyword evidence="3" id="KW-0862">Zinc</keyword>
<dbReference type="SUPFAM" id="SSF51735">
    <property type="entry name" value="NAD(P)-binding Rossmann-fold domains"/>
    <property type="match status" value="1"/>
</dbReference>
<dbReference type="Pfam" id="PF08240">
    <property type="entry name" value="ADH_N"/>
    <property type="match status" value="1"/>
</dbReference>
<dbReference type="FunFam" id="3.40.50.720:FF:000003">
    <property type="entry name" value="S-(hydroxymethyl)glutathione dehydrogenase"/>
    <property type="match status" value="1"/>
</dbReference>
<dbReference type="PANTHER" id="PTHR43401">
    <property type="entry name" value="L-THREONINE 3-DEHYDROGENASE"/>
    <property type="match status" value="1"/>
</dbReference>
<dbReference type="Pfam" id="PF00107">
    <property type="entry name" value="ADH_zinc_N"/>
    <property type="match status" value="1"/>
</dbReference>
<dbReference type="AlphaFoldDB" id="E6PCH0"/>
<dbReference type="InterPro" id="IPR020843">
    <property type="entry name" value="ER"/>
</dbReference>
<evidence type="ECO:0000256" key="1">
    <source>
        <dbReference type="ARBA" id="ARBA00001947"/>
    </source>
</evidence>
<evidence type="ECO:0000313" key="6">
    <source>
        <dbReference type="EMBL" id="CBH74154.1"/>
    </source>
</evidence>
<sequence length="342" mass="36400">MNAAVFIGPNRPLEIEKRPMPVPGHGEIVIKVAACGLCHTDLHYIDHGVPTFAPAPLILGHEASGTVFAVGDGAIERRVGDRVLVPAVLSCGHCEACRRGRENICANGIMLGNHIDGAYAEYLKVPAKDVLLLPDELPLEEACLIADAVSTPYHAVVNRGEVRPGDRVVVIGCGGVGINVIQIAVAAGAEVWAVDMKPERLEFALQFGAAHVIDASNAPDIARAVRRATGGGADIAFEAIGNPNTVRTAIESVRRGGRIVVVGFCSEPAEIPAGKVMFTELEIRGSLGCRPVDYPRIIELARRGQIRIKELVSERVSLQDINRGLDFLRAGIGLRTIVVPSH</sequence>
<evidence type="ECO:0000256" key="4">
    <source>
        <dbReference type="ARBA" id="ARBA00023002"/>
    </source>
</evidence>
<dbReference type="GO" id="GO:0008270">
    <property type="term" value="F:zinc ion binding"/>
    <property type="evidence" value="ECO:0007669"/>
    <property type="project" value="InterPro"/>
</dbReference>
<dbReference type="SMART" id="SM00829">
    <property type="entry name" value="PKS_ER"/>
    <property type="match status" value="1"/>
</dbReference>
<dbReference type="EMBL" id="CABL01000001">
    <property type="protein sequence ID" value="CBH74154.1"/>
    <property type="molecule type" value="Genomic_DNA"/>
</dbReference>
<dbReference type="SUPFAM" id="SSF50129">
    <property type="entry name" value="GroES-like"/>
    <property type="match status" value="1"/>
</dbReference>
<protein>
    <submittedName>
        <fullName evidence="6">6-hydroxycylohex-1-ene-1-carboxyl-CoA dehydrogenase</fullName>
    </submittedName>
</protein>
<dbReference type="PANTHER" id="PTHR43401:SF5">
    <property type="entry name" value="ALCOHOL DEHYDROGENASE-RELATED"/>
    <property type="match status" value="1"/>
</dbReference>